<feature type="domain" description="Cupin type-2" evidence="1">
    <location>
        <begin position="57"/>
        <end position="124"/>
    </location>
</feature>
<evidence type="ECO:0000313" key="2">
    <source>
        <dbReference type="EMBL" id="HJA71280.1"/>
    </source>
</evidence>
<dbReference type="NCBIfam" id="TIGR03214">
    <property type="entry name" value="ura-cupin"/>
    <property type="match status" value="1"/>
</dbReference>
<accession>A0A9D2HGR8</accession>
<dbReference type="InterPro" id="IPR013096">
    <property type="entry name" value="Cupin_2"/>
</dbReference>
<dbReference type="CDD" id="cd02212">
    <property type="entry name" value="cupin_UGlyAH_C"/>
    <property type="match status" value="1"/>
</dbReference>
<reference evidence="2" key="1">
    <citation type="journal article" date="2021" name="PeerJ">
        <title>Extensive microbial diversity within the chicken gut microbiome revealed by metagenomics and culture.</title>
        <authorList>
            <person name="Gilroy R."/>
            <person name="Ravi A."/>
            <person name="Getino M."/>
            <person name="Pursley I."/>
            <person name="Horton D.L."/>
            <person name="Alikhan N.F."/>
            <person name="Baker D."/>
            <person name="Gharbi K."/>
            <person name="Hall N."/>
            <person name="Watson M."/>
            <person name="Adriaenssens E.M."/>
            <person name="Foster-Nyarko E."/>
            <person name="Jarju S."/>
            <person name="Secka A."/>
            <person name="Antonio M."/>
            <person name="Oren A."/>
            <person name="Chaudhuri R.R."/>
            <person name="La Ragione R."/>
            <person name="Hildebrand F."/>
            <person name="Pallen M.J."/>
        </authorList>
    </citation>
    <scope>NUCLEOTIDE SEQUENCE</scope>
    <source>
        <strain evidence="2">CHK178-16964</strain>
    </source>
</reference>
<protein>
    <submittedName>
        <fullName evidence="2">Cupin domain-containing protein</fullName>
    </submittedName>
</protein>
<proteinExistence type="predicted"/>
<dbReference type="EMBL" id="DWZA01000060">
    <property type="protein sequence ID" value="HJA71280.1"/>
    <property type="molecule type" value="Genomic_DNA"/>
</dbReference>
<dbReference type="Proteomes" id="UP000823900">
    <property type="component" value="Unassembled WGS sequence"/>
</dbReference>
<sequence>MGYPSDILSTRAIIKPGKFVVIPPEGLVNNVIPGIEGCKVSIVASPKYGASFVQYLVTAEPNGGTTKKFGTESNIETFMYICEGHGSFTVDGKEYDAPEGAYIYAPAGVGIEFKNTGSEPMKAILYKQVFIPAEGVGQPYVYYGNVNDMEYAYYDNMENVFIKDLLPVDKAFDMNMHILSFAPGGCHSFVETHVQEHGMYILEGEGVYLLDDEWKMIKKDDFVWFGAFCPQAAYGCGRTNFTYIYSKDCNRDVNL</sequence>
<comment type="caution">
    <text evidence="2">The sequence shown here is derived from an EMBL/GenBank/DDBJ whole genome shotgun (WGS) entry which is preliminary data.</text>
</comment>
<evidence type="ECO:0000259" key="1">
    <source>
        <dbReference type="Pfam" id="PF07883"/>
    </source>
</evidence>
<dbReference type="InterPro" id="IPR014710">
    <property type="entry name" value="RmlC-like_jellyroll"/>
</dbReference>
<organism evidence="2 3">
    <name type="scientific">Candidatus Lachnoclostridium stercoravium</name>
    <dbReference type="NCBI Taxonomy" id="2838633"/>
    <lineage>
        <taxon>Bacteria</taxon>
        <taxon>Bacillati</taxon>
        <taxon>Bacillota</taxon>
        <taxon>Clostridia</taxon>
        <taxon>Lachnospirales</taxon>
        <taxon>Lachnospiraceae</taxon>
    </lineage>
</organism>
<reference evidence="2" key="2">
    <citation type="submission" date="2021-04" db="EMBL/GenBank/DDBJ databases">
        <authorList>
            <person name="Gilroy R."/>
        </authorList>
    </citation>
    <scope>NUCLEOTIDE SEQUENCE</scope>
    <source>
        <strain evidence="2">CHK178-16964</strain>
    </source>
</reference>
<dbReference type="AlphaFoldDB" id="A0A9D2HGR8"/>
<dbReference type="GO" id="GO:0071522">
    <property type="term" value="F:ureidoglycine aminohydrolase activity"/>
    <property type="evidence" value="ECO:0007669"/>
    <property type="project" value="InterPro"/>
</dbReference>
<gene>
    <name evidence="2" type="ORF">IAA07_06815</name>
</gene>
<evidence type="ECO:0000313" key="3">
    <source>
        <dbReference type="Proteomes" id="UP000823900"/>
    </source>
</evidence>
<dbReference type="CDD" id="cd02211">
    <property type="entry name" value="cupin_UGlyAH_N"/>
    <property type="match status" value="1"/>
</dbReference>
<dbReference type="PANTHER" id="PTHR34571:SF1">
    <property type="entry name" value="(S)-UREIDOGLYCINE AMINOHYDROLASE"/>
    <property type="match status" value="1"/>
</dbReference>
<dbReference type="SUPFAM" id="SSF51182">
    <property type="entry name" value="RmlC-like cupins"/>
    <property type="match status" value="1"/>
</dbReference>
<dbReference type="InterPro" id="IPR044697">
    <property type="entry name" value="UGlyAH_cupin_C"/>
</dbReference>
<dbReference type="PANTHER" id="PTHR34571">
    <property type="entry name" value="(S)-UREIDOGLYCINE AMINOHYDROLASE"/>
    <property type="match status" value="1"/>
</dbReference>
<dbReference type="InterPro" id="IPR011051">
    <property type="entry name" value="RmlC_Cupin_sf"/>
</dbReference>
<name>A0A9D2HGR8_9FIRM</name>
<dbReference type="Gene3D" id="2.60.120.10">
    <property type="entry name" value="Jelly Rolls"/>
    <property type="match status" value="2"/>
</dbReference>
<dbReference type="InterPro" id="IPR044704">
    <property type="entry name" value="UGlyAH_cupin_N"/>
</dbReference>
<dbReference type="InterPro" id="IPR017627">
    <property type="entry name" value="UGHY"/>
</dbReference>
<dbReference type="Pfam" id="PF07883">
    <property type="entry name" value="Cupin_2"/>
    <property type="match status" value="1"/>
</dbReference>